<keyword evidence="2 5" id="KW-0812">Transmembrane</keyword>
<feature type="transmembrane region" description="Helical" evidence="5">
    <location>
        <begin position="79"/>
        <end position="105"/>
    </location>
</feature>
<evidence type="ECO:0000256" key="2">
    <source>
        <dbReference type="ARBA" id="ARBA00022692"/>
    </source>
</evidence>
<dbReference type="Pfam" id="PF01061">
    <property type="entry name" value="ABC2_membrane"/>
    <property type="match status" value="1"/>
</dbReference>
<comment type="caution">
    <text evidence="7">The sequence shown here is derived from an EMBL/GenBank/DDBJ whole genome shotgun (WGS) entry which is preliminary data.</text>
</comment>
<dbReference type="InterPro" id="IPR013525">
    <property type="entry name" value="ABC2_TM"/>
</dbReference>
<dbReference type="STRING" id="656916.A0A2G7FYD5"/>
<keyword evidence="3 5" id="KW-1133">Transmembrane helix</keyword>
<protein>
    <recommendedName>
        <fullName evidence="6">ABC-2 type transporter transmembrane domain-containing protein</fullName>
    </recommendedName>
</protein>
<dbReference type="GO" id="GO:0016020">
    <property type="term" value="C:membrane"/>
    <property type="evidence" value="ECO:0007669"/>
    <property type="project" value="UniProtKB-SubCell"/>
</dbReference>
<dbReference type="EMBL" id="NEXV01000312">
    <property type="protein sequence ID" value="PIG85620.1"/>
    <property type="molecule type" value="Genomic_DNA"/>
</dbReference>
<dbReference type="AlphaFoldDB" id="A0A2G7FYD5"/>
<feature type="domain" description="ABC-2 type transporter transmembrane" evidence="6">
    <location>
        <begin position="6"/>
        <end position="122"/>
    </location>
</feature>
<keyword evidence="8" id="KW-1185">Reference proteome</keyword>
<evidence type="ECO:0000256" key="4">
    <source>
        <dbReference type="ARBA" id="ARBA00023136"/>
    </source>
</evidence>
<dbReference type="Proteomes" id="UP000231358">
    <property type="component" value="Unassembled WGS sequence"/>
</dbReference>
<feature type="transmembrane region" description="Helical" evidence="5">
    <location>
        <begin position="36"/>
        <end position="59"/>
    </location>
</feature>
<evidence type="ECO:0000256" key="5">
    <source>
        <dbReference type="SAM" id="Phobius"/>
    </source>
</evidence>
<organism evidence="7 8">
    <name type="scientific">Aspergillus arachidicola</name>
    <dbReference type="NCBI Taxonomy" id="656916"/>
    <lineage>
        <taxon>Eukaryota</taxon>
        <taxon>Fungi</taxon>
        <taxon>Dikarya</taxon>
        <taxon>Ascomycota</taxon>
        <taxon>Pezizomycotina</taxon>
        <taxon>Eurotiomycetes</taxon>
        <taxon>Eurotiomycetidae</taxon>
        <taxon>Eurotiales</taxon>
        <taxon>Aspergillaceae</taxon>
        <taxon>Aspergillus</taxon>
        <taxon>Aspergillus subgen. Circumdati</taxon>
    </lineage>
</organism>
<evidence type="ECO:0000313" key="7">
    <source>
        <dbReference type="EMBL" id="PIG85620.1"/>
    </source>
</evidence>
<dbReference type="GO" id="GO:0140359">
    <property type="term" value="F:ABC-type transporter activity"/>
    <property type="evidence" value="ECO:0007669"/>
    <property type="project" value="InterPro"/>
</dbReference>
<reference evidence="7 8" key="1">
    <citation type="submission" date="2017-05" db="EMBL/GenBank/DDBJ databases">
        <title>Genome sequence for an aflatoxigenic pathogen of Argentinian peanut, Aspergillus arachidicola.</title>
        <authorList>
            <person name="Moore G."/>
            <person name="Beltz S.B."/>
            <person name="Mack B.M."/>
        </authorList>
    </citation>
    <scope>NUCLEOTIDE SEQUENCE [LARGE SCALE GENOMIC DNA]</scope>
    <source>
        <strain evidence="7 8">CBS 117610</strain>
    </source>
</reference>
<comment type="subcellular location">
    <subcellularLocation>
        <location evidence="1">Membrane</location>
        <topology evidence="1">Multi-pass membrane protein</topology>
    </subcellularLocation>
</comment>
<keyword evidence="4 5" id="KW-0472">Membrane</keyword>
<gene>
    <name evidence="7" type="ORF">AARAC_002995</name>
</gene>
<evidence type="ECO:0000313" key="8">
    <source>
        <dbReference type="Proteomes" id="UP000231358"/>
    </source>
</evidence>
<accession>A0A2G7FYD5</accession>
<name>A0A2G7FYD5_9EURO</name>
<evidence type="ECO:0000256" key="1">
    <source>
        <dbReference type="ARBA" id="ARBA00004141"/>
    </source>
</evidence>
<evidence type="ECO:0000259" key="6">
    <source>
        <dbReference type="Pfam" id="PF01061"/>
    </source>
</evidence>
<evidence type="ECO:0000256" key="3">
    <source>
        <dbReference type="ARBA" id="ARBA00022989"/>
    </source>
</evidence>
<sequence>MPFASQLYYVGSRVFQQYWRSPTYISAKLLLSLQNIIFAVLCVCAILASLTQQIMPYFVAQRDLFEIRERPSRAYSWKVFLIANIFVEIPYKVFTGIIIYAAFYYPLAGIQSSDRQGLVLLLAGR</sequence>
<proteinExistence type="predicted"/>